<dbReference type="InterPro" id="IPR016040">
    <property type="entry name" value="NAD(P)-bd_dom"/>
</dbReference>
<name>A0ABU1WZ56_SPHXE</name>
<evidence type="ECO:0000259" key="1">
    <source>
        <dbReference type="Pfam" id="PF16363"/>
    </source>
</evidence>
<dbReference type="Pfam" id="PF16363">
    <property type="entry name" value="GDP_Man_Dehyd"/>
    <property type="match status" value="1"/>
</dbReference>
<dbReference type="Gene3D" id="3.90.25.10">
    <property type="entry name" value="UDP-galactose 4-epimerase, domain 1"/>
    <property type="match status" value="1"/>
</dbReference>
<organism evidence="2 3">
    <name type="scientific">Sphingobium xenophagum</name>
    <dbReference type="NCBI Taxonomy" id="121428"/>
    <lineage>
        <taxon>Bacteria</taxon>
        <taxon>Pseudomonadati</taxon>
        <taxon>Pseudomonadota</taxon>
        <taxon>Alphaproteobacteria</taxon>
        <taxon>Sphingomonadales</taxon>
        <taxon>Sphingomonadaceae</taxon>
        <taxon>Sphingobium</taxon>
    </lineage>
</organism>
<accession>A0ABU1WZ56</accession>
<dbReference type="InterPro" id="IPR036291">
    <property type="entry name" value="NAD(P)-bd_dom_sf"/>
</dbReference>
<dbReference type="SUPFAM" id="SSF51735">
    <property type="entry name" value="NAD(P)-binding Rossmann-fold domains"/>
    <property type="match status" value="1"/>
</dbReference>
<dbReference type="PANTHER" id="PTHR43000">
    <property type="entry name" value="DTDP-D-GLUCOSE 4,6-DEHYDRATASE-RELATED"/>
    <property type="match status" value="1"/>
</dbReference>
<dbReference type="Proteomes" id="UP001267638">
    <property type="component" value="Unassembled WGS sequence"/>
</dbReference>
<sequence length="299" mass="32305">MSRILITGADGFTGRYLTPLLASQGHDVMGLSHKPASNPVDGLLASRVCDLTDTQALTDAVADLKPDKVVHLAAIAYVAHGVVEDIYRTNILGSRNLLEAVNTVGNVDAVLLASSANIYGNRVSGAISETVSPDPVNDYAVSKLSMEFVAKLYRDRLPIIIARPFNYTGVGQSIDFLIPKIVHHVRQGAKEIELGNLDVSRDFSDVRDVASAYAALLDQPAALGETFNICSGTAYSLRDVIALIQEISGHDFSVRVNPAFVRANEVKTLWGDRSKLEGVLGQRSLCDLRDTLSWMLNAQ</sequence>
<dbReference type="Gene3D" id="3.40.50.720">
    <property type="entry name" value="NAD(P)-binding Rossmann-like Domain"/>
    <property type="match status" value="1"/>
</dbReference>
<dbReference type="RefSeq" id="WP_310223000.1">
    <property type="nucleotide sequence ID" value="NZ_JAVDWV010000005.1"/>
</dbReference>
<evidence type="ECO:0000313" key="3">
    <source>
        <dbReference type="Proteomes" id="UP001267638"/>
    </source>
</evidence>
<proteinExistence type="predicted"/>
<keyword evidence="3" id="KW-1185">Reference proteome</keyword>
<comment type="caution">
    <text evidence="2">The sequence shown here is derived from an EMBL/GenBank/DDBJ whole genome shotgun (WGS) entry which is preliminary data.</text>
</comment>
<reference evidence="2 3" key="1">
    <citation type="submission" date="2023-07" db="EMBL/GenBank/DDBJ databases">
        <title>Sorghum-associated microbial communities from plants grown in Nebraska, USA.</title>
        <authorList>
            <person name="Schachtman D."/>
        </authorList>
    </citation>
    <scope>NUCLEOTIDE SEQUENCE [LARGE SCALE GENOMIC DNA]</scope>
    <source>
        <strain evidence="2 3">4256</strain>
    </source>
</reference>
<gene>
    <name evidence="2" type="ORF">J2W40_001400</name>
</gene>
<protein>
    <submittedName>
        <fullName evidence="2">Nucleoside-diphosphate-sugar epimerase</fullName>
    </submittedName>
</protein>
<evidence type="ECO:0000313" key="2">
    <source>
        <dbReference type="EMBL" id="MDR7154588.1"/>
    </source>
</evidence>
<feature type="domain" description="NAD(P)-binding" evidence="1">
    <location>
        <begin position="5"/>
        <end position="289"/>
    </location>
</feature>
<dbReference type="EMBL" id="JAVDWV010000005">
    <property type="protein sequence ID" value="MDR7154588.1"/>
    <property type="molecule type" value="Genomic_DNA"/>
</dbReference>